<sequence>MGAKKPDSQMTGKTPIKKDMVKINDQSCNSNQIAENDEIFAKVTDSRIIKKNDNESKSNKKKLELRRKFISDALNLESCSDIILNASKLIFDSGNTINIELIDQLTINSINMKLVFSGYGYIEYRAKKFIKKIAILEPQLLEIQEFKEK</sequence>
<dbReference type="EMBL" id="MBFR01000083">
    <property type="protein sequence ID" value="PVU94589.1"/>
    <property type="molecule type" value="Genomic_DNA"/>
</dbReference>
<dbReference type="Proteomes" id="UP000245383">
    <property type="component" value="Unassembled WGS sequence"/>
</dbReference>
<comment type="caution">
    <text evidence="1">The sequence shown here is derived from an EMBL/GenBank/DDBJ whole genome shotgun (WGS) entry which is preliminary data.</text>
</comment>
<name>A0A2T9YQH8_9FUNG</name>
<organism evidence="1 2">
    <name type="scientific">Smittium simulii</name>
    <dbReference type="NCBI Taxonomy" id="133385"/>
    <lineage>
        <taxon>Eukaryota</taxon>
        <taxon>Fungi</taxon>
        <taxon>Fungi incertae sedis</taxon>
        <taxon>Zoopagomycota</taxon>
        <taxon>Kickxellomycotina</taxon>
        <taxon>Harpellomycetes</taxon>
        <taxon>Harpellales</taxon>
        <taxon>Legeriomycetaceae</taxon>
        <taxon>Smittium</taxon>
    </lineage>
</organism>
<keyword evidence="2" id="KW-1185">Reference proteome</keyword>
<accession>A0A2T9YQH8</accession>
<dbReference type="AlphaFoldDB" id="A0A2T9YQH8"/>
<evidence type="ECO:0000313" key="1">
    <source>
        <dbReference type="EMBL" id="PVU94589.1"/>
    </source>
</evidence>
<reference evidence="1 2" key="1">
    <citation type="journal article" date="2018" name="MBio">
        <title>Comparative Genomics Reveals the Core Gene Toolbox for the Fungus-Insect Symbiosis.</title>
        <authorList>
            <person name="Wang Y."/>
            <person name="Stata M."/>
            <person name="Wang W."/>
            <person name="Stajich J.E."/>
            <person name="White M.M."/>
            <person name="Moncalvo J.M."/>
        </authorList>
    </citation>
    <scope>NUCLEOTIDE SEQUENCE [LARGE SCALE GENOMIC DNA]</scope>
    <source>
        <strain evidence="1 2">SWE-8-4</strain>
    </source>
</reference>
<proteinExistence type="predicted"/>
<evidence type="ECO:0000313" key="2">
    <source>
        <dbReference type="Proteomes" id="UP000245383"/>
    </source>
</evidence>
<protein>
    <submittedName>
        <fullName evidence="1">Uncharacterized protein</fullName>
    </submittedName>
</protein>
<gene>
    <name evidence="1" type="ORF">BB561_002434</name>
</gene>